<dbReference type="SUPFAM" id="SSF51735">
    <property type="entry name" value="NAD(P)-binding Rossmann-fold domains"/>
    <property type="match status" value="1"/>
</dbReference>
<dbReference type="Gene3D" id="3.40.50.720">
    <property type="entry name" value="NAD(P)-binding Rossmann-like Domain"/>
    <property type="match status" value="1"/>
</dbReference>
<dbReference type="PANTHER" id="PTHR42840:SF8">
    <property type="entry name" value="OXIDOREDUCTASE"/>
    <property type="match status" value="1"/>
</dbReference>
<evidence type="ECO:0008006" key="4">
    <source>
        <dbReference type="Google" id="ProtNLM"/>
    </source>
</evidence>
<dbReference type="EMBL" id="UINC01001330">
    <property type="protein sequence ID" value="SUZ77816.1"/>
    <property type="molecule type" value="Genomic_DNA"/>
</dbReference>
<dbReference type="InterPro" id="IPR055170">
    <property type="entry name" value="GFO_IDH_MocA-like_dom"/>
</dbReference>
<dbReference type="Pfam" id="PF01408">
    <property type="entry name" value="GFO_IDH_MocA"/>
    <property type="match status" value="1"/>
</dbReference>
<name>A0A381QET5_9ZZZZ</name>
<sequence length="383" mass="42776">MATHRLGIVMHGVTGRMGLNQHLKRSVMPMRESGGVVLSNGDRVVPEPLLLGRNDAKLMSIAEDLGIDAYTTDYDSALGSSEHALFFDAGTTVMRPELLDQALSKGKHLYCEKPVACSLASARKLCARADAADVKAGVVMDKLFLPGLIKLGQLKTQGFFGRILSVRIDFGYWVFTGEESPSNRPSWNYRKSSGGGIILDMMAHWRYVLDHIVAPVHSVVCLGATHVDQRWDERGDVYTADAEDAAYVVMQLEGGVVAQVNSSWCTRVNRDDLAIFQIDGTEGSAVAGLSWCRTQSLNNTPRPVWNPDEPQRLQFRDQWTPYQADRTYSNGFRAQWEQFIRHLYDDAPWPYTLREGLKGVQLAEAALESWRRRAWVNIEDLGS</sequence>
<protein>
    <recommendedName>
        <fullName evidence="4">Gfo/Idh/MocA-like oxidoreductase C-terminal domain-containing protein</fullName>
    </recommendedName>
</protein>
<dbReference type="InterPro" id="IPR000683">
    <property type="entry name" value="Gfo/Idh/MocA-like_OxRdtase_N"/>
</dbReference>
<accession>A0A381QET5</accession>
<feature type="domain" description="GFO/IDH/MocA-like oxidoreductase" evidence="2">
    <location>
        <begin position="151"/>
        <end position="285"/>
    </location>
</feature>
<proteinExistence type="predicted"/>
<evidence type="ECO:0000313" key="3">
    <source>
        <dbReference type="EMBL" id="SUZ77816.1"/>
    </source>
</evidence>
<dbReference type="Gene3D" id="3.30.360.10">
    <property type="entry name" value="Dihydrodipicolinate Reductase, domain 2"/>
    <property type="match status" value="1"/>
</dbReference>
<organism evidence="3">
    <name type="scientific">marine metagenome</name>
    <dbReference type="NCBI Taxonomy" id="408172"/>
    <lineage>
        <taxon>unclassified sequences</taxon>
        <taxon>metagenomes</taxon>
        <taxon>ecological metagenomes</taxon>
    </lineage>
</organism>
<dbReference type="SUPFAM" id="SSF55347">
    <property type="entry name" value="Glyceraldehyde-3-phosphate dehydrogenase-like, C-terminal domain"/>
    <property type="match status" value="1"/>
</dbReference>
<evidence type="ECO:0000259" key="2">
    <source>
        <dbReference type="Pfam" id="PF22725"/>
    </source>
</evidence>
<feature type="domain" description="Gfo/Idh/MocA-like oxidoreductase N-terminal" evidence="1">
    <location>
        <begin position="51"/>
        <end position="138"/>
    </location>
</feature>
<dbReference type="AlphaFoldDB" id="A0A381QET5"/>
<dbReference type="InterPro" id="IPR036291">
    <property type="entry name" value="NAD(P)-bd_dom_sf"/>
</dbReference>
<gene>
    <name evidence="3" type="ORF">METZ01_LOCUS30670</name>
</gene>
<evidence type="ECO:0000259" key="1">
    <source>
        <dbReference type="Pfam" id="PF01408"/>
    </source>
</evidence>
<reference evidence="3" key="1">
    <citation type="submission" date="2018-05" db="EMBL/GenBank/DDBJ databases">
        <authorList>
            <person name="Lanie J.A."/>
            <person name="Ng W.-L."/>
            <person name="Kazmierczak K.M."/>
            <person name="Andrzejewski T.M."/>
            <person name="Davidsen T.M."/>
            <person name="Wayne K.J."/>
            <person name="Tettelin H."/>
            <person name="Glass J.I."/>
            <person name="Rusch D."/>
            <person name="Podicherti R."/>
            <person name="Tsui H.-C.T."/>
            <person name="Winkler M.E."/>
        </authorList>
    </citation>
    <scope>NUCLEOTIDE SEQUENCE</scope>
</reference>
<dbReference type="GO" id="GO:0000166">
    <property type="term" value="F:nucleotide binding"/>
    <property type="evidence" value="ECO:0007669"/>
    <property type="project" value="InterPro"/>
</dbReference>
<dbReference type="Pfam" id="PF22725">
    <property type="entry name" value="GFO_IDH_MocA_C3"/>
    <property type="match status" value="1"/>
</dbReference>
<dbReference type="PANTHER" id="PTHR42840">
    <property type="entry name" value="NAD(P)-BINDING ROSSMANN-FOLD SUPERFAMILY PROTEIN-RELATED"/>
    <property type="match status" value="1"/>
</dbReference>